<dbReference type="InterPro" id="IPR033913">
    <property type="entry name" value="MTH1175_dom"/>
</dbReference>
<accession>A0A7C3V8E8</accession>
<dbReference type="Gene3D" id="3.30.420.130">
    <property type="entry name" value="Dinitrogenase iron-molybdenum cofactor biosynthesis domain"/>
    <property type="match status" value="1"/>
</dbReference>
<organism evidence="2">
    <name type="scientific">Desulfobacca acetoxidans</name>
    <dbReference type="NCBI Taxonomy" id="60893"/>
    <lineage>
        <taxon>Bacteria</taxon>
        <taxon>Pseudomonadati</taxon>
        <taxon>Thermodesulfobacteriota</taxon>
        <taxon>Desulfobaccia</taxon>
        <taxon>Desulfobaccales</taxon>
        <taxon>Desulfobaccaceae</taxon>
        <taxon>Desulfobacca</taxon>
    </lineage>
</organism>
<gene>
    <name evidence="2" type="ORF">ENW96_10180</name>
</gene>
<dbReference type="AlphaFoldDB" id="A0A7C3V8E8"/>
<dbReference type="Pfam" id="PF02579">
    <property type="entry name" value="Nitro_FeMo-Co"/>
    <property type="match status" value="1"/>
</dbReference>
<evidence type="ECO:0000259" key="1">
    <source>
        <dbReference type="Pfam" id="PF02579"/>
    </source>
</evidence>
<evidence type="ECO:0000313" key="2">
    <source>
        <dbReference type="EMBL" id="HGF34739.1"/>
    </source>
</evidence>
<reference evidence="2" key="1">
    <citation type="journal article" date="2020" name="mSystems">
        <title>Genome- and Community-Level Interaction Insights into Carbon Utilization and Element Cycling Functions of Hydrothermarchaeota in Hydrothermal Sediment.</title>
        <authorList>
            <person name="Zhou Z."/>
            <person name="Liu Y."/>
            <person name="Xu W."/>
            <person name="Pan J."/>
            <person name="Luo Z.H."/>
            <person name="Li M."/>
        </authorList>
    </citation>
    <scope>NUCLEOTIDE SEQUENCE [LARGE SCALE GENOMIC DNA]</scope>
    <source>
        <strain evidence="2">SpSt-897</strain>
    </source>
</reference>
<dbReference type="InterPro" id="IPR003731">
    <property type="entry name" value="Di-Nase_FeMo-co_biosynth"/>
</dbReference>
<dbReference type="InterPro" id="IPR036105">
    <property type="entry name" value="DiNase_FeMo-co_biosyn_sf"/>
</dbReference>
<proteinExistence type="predicted"/>
<name>A0A7C3V8E8_9BACT</name>
<dbReference type="PANTHER" id="PTHR42983">
    <property type="entry name" value="DINITROGENASE IRON-MOLYBDENUM COFACTOR PROTEIN-RELATED"/>
    <property type="match status" value="1"/>
</dbReference>
<feature type="domain" description="Dinitrogenase iron-molybdenum cofactor biosynthesis" evidence="1">
    <location>
        <begin position="13"/>
        <end position="103"/>
    </location>
</feature>
<comment type="caution">
    <text evidence="2">The sequence shown here is derived from an EMBL/GenBank/DDBJ whole genome shotgun (WGS) entry which is preliminary data.</text>
</comment>
<dbReference type="PANTHER" id="PTHR42983:SF1">
    <property type="entry name" value="IRON-MOLYBDENUM PROTEIN"/>
    <property type="match status" value="1"/>
</dbReference>
<dbReference type="CDD" id="cd00851">
    <property type="entry name" value="MTH1175"/>
    <property type="match status" value="1"/>
</dbReference>
<protein>
    <submittedName>
        <fullName evidence="2">Dinitrogenase iron-molybdenum cofactor biosynthesis protein</fullName>
    </submittedName>
</protein>
<sequence length="119" mass="12480">MKIVVSATGPSLEAAVDPRFGRAPYLLIVDPDTMEFEAVPNRVNLQAAQGAGIQTASLVARYQPAAVLTGHCGPKAFMTLQSAGIPVIVEVSGSVREAVEQYRAGRLTPAPGPNAVSHW</sequence>
<dbReference type="SUPFAM" id="SSF53146">
    <property type="entry name" value="Nitrogenase accessory factor-like"/>
    <property type="match status" value="1"/>
</dbReference>
<dbReference type="EMBL" id="DTMF01000252">
    <property type="protein sequence ID" value="HGF34739.1"/>
    <property type="molecule type" value="Genomic_DNA"/>
</dbReference>